<evidence type="ECO:0000313" key="4">
    <source>
        <dbReference type="Proteomes" id="UP000017184"/>
    </source>
</evidence>
<dbReference type="HOGENOM" id="CLU_000445_69_17_4"/>
<protein>
    <submittedName>
        <fullName evidence="3">CheY-like chemotaxis protein</fullName>
    </submittedName>
</protein>
<sequence length="148" mass="16511">MSISAHSFVILLAEDEPADAHLVRAALIENRILATLQHVVDGRQVLEYLRQEGAQFANAPRPDLILLDLNMPRMNGRECLAAIKQDPALRDIPVVILTTSTVERDVLVSYDLGAAGYVTKPVDISQFIDAVRNLGDYWIKLVRLPRQL</sequence>
<dbReference type="SMART" id="SM00448">
    <property type="entry name" value="REC"/>
    <property type="match status" value="1"/>
</dbReference>
<proteinExistence type="predicted"/>
<dbReference type="EMBL" id="CP004885">
    <property type="protein sequence ID" value="AGX88685.1"/>
    <property type="molecule type" value="Genomic_DNA"/>
</dbReference>
<dbReference type="Gene3D" id="3.40.50.2300">
    <property type="match status" value="1"/>
</dbReference>
<evidence type="ECO:0000313" key="3">
    <source>
        <dbReference type="EMBL" id="AGX88685.1"/>
    </source>
</evidence>
<dbReference type="CDD" id="cd17557">
    <property type="entry name" value="REC_Rcp-like"/>
    <property type="match status" value="1"/>
</dbReference>
<evidence type="ECO:0000259" key="2">
    <source>
        <dbReference type="PROSITE" id="PS50110"/>
    </source>
</evidence>
<dbReference type="RefSeq" id="WP_022776620.1">
    <property type="nucleotide sequence ID" value="NC_022576.1"/>
</dbReference>
<dbReference type="InterPro" id="IPR001789">
    <property type="entry name" value="Sig_transdc_resp-reg_receiver"/>
</dbReference>
<keyword evidence="4" id="KW-1185">Reference proteome</keyword>
<dbReference type="PROSITE" id="PS50110">
    <property type="entry name" value="RESPONSE_REGULATORY"/>
    <property type="match status" value="1"/>
</dbReference>
<gene>
    <name evidence="3" type="ORF">Cenrod_2635</name>
</gene>
<dbReference type="Pfam" id="PF00072">
    <property type="entry name" value="Response_reg"/>
    <property type="match status" value="1"/>
</dbReference>
<dbReference type="InterPro" id="IPR052893">
    <property type="entry name" value="TCS_response_regulator"/>
</dbReference>
<dbReference type="PANTHER" id="PTHR44520">
    <property type="entry name" value="RESPONSE REGULATOR RCP1-RELATED"/>
    <property type="match status" value="1"/>
</dbReference>
<accession>U5NBI9</accession>
<feature type="modified residue" description="4-aspartylphosphate" evidence="1">
    <location>
        <position position="68"/>
    </location>
</feature>
<dbReference type="eggNOG" id="COG0745">
    <property type="taxonomic scope" value="Bacteria"/>
</dbReference>
<organism evidence="3 4">
    <name type="scientific">Candidatus Symbiobacter mobilis CR</name>
    <dbReference type="NCBI Taxonomy" id="946483"/>
    <lineage>
        <taxon>Bacteria</taxon>
        <taxon>Pseudomonadati</taxon>
        <taxon>Pseudomonadota</taxon>
        <taxon>Betaproteobacteria</taxon>
        <taxon>Burkholderiales</taxon>
        <taxon>Comamonadaceae</taxon>
    </lineage>
</organism>
<reference evidence="3 4" key="1">
    <citation type="journal article" date="2013" name="Genome Biol.">
        <title>Genomic analysis reveals key aspects of prokaryotic symbiosis in the phototrophic consortium "Chlorochromatium aggregatum".</title>
        <authorList>
            <person name="Liu Z."/>
            <person name="Muller J."/>
            <person name="Li T."/>
            <person name="Alvey R.M."/>
            <person name="Vogl K."/>
            <person name="Frigaard N.U."/>
            <person name="Rockwell N.C."/>
            <person name="Boyd E.S."/>
            <person name="Tomsho L.P."/>
            <person name="Schuster S.C."/>
            <person name="Henke P."/>
            <person name="Rohde M."/>
            <person name="Overmann J."/>
            <person name="Bryant D.A."/>
        </authorList>
    </citation>
    <scope>NUCLEOTIDE SEQUENCE [LARGE SCALE GENOMIC DNA]</scope>
    <source>
        <strain evidence="3">CR</strain>
    </source>
</reference>
<dbReference type="GO" id="GO:0000160">
    <property type="term" value="P:phosphorelay signal transduction system"/>
    <property type="evidence" value="ECO:0007669"/>
    <property type="project" value="InterPro"/>
</dbReference>
<dbReference type="Proteomes" id="UP000017184">
    <property type="component" value="Chromosome"/>
</dbReference>
<dbReference type="KEGG" id="cbx:Cenrod_2635"/>
<dbReference type="SUPFAM" id="SSF52172">
    <property type="entry name" value="CheY-like"/>
    <property type="match status" value="1"/>
</dbReference>
<name>U5NBI9_9BURK</name>
<dbReference type="PANTHER" id="PTHR44520:SF2">
    <property type="entry name" value="RESPONSE REGULATOR RCP1"/>
    <property type="match status" value="1"/>
</dbReference>
<dbReference type="AlphaFoldDB" id="U5NBI9"/>
<evidence type="ECO:0000256" key="1">
    <source>
        <dbReference type="PROSITE-ProRule" id="PRU00169"/>
    </source>
</evidence>
<feature type="domain" description="Response regulatory" evidence="2">
    <location>
        <begin position="9"/>
        <end position="135"/>
    </location>
</feature>
<dbReference type="STRING" id="946483.Cenrod_2635"/>
<keyword evidence="1" id="KW-0597">Phosphoprotein</keyword>
<dbReference type="OrthoDB" id="9793549at2"/>
<dbReference type="InterPro" id="IPR011006">
    <property type="entry name" value="CheY-like_superfamily"/>
</dbReference>